<evidence type="ECO:0000256" key="1">
    <source>
        <dbReference type="SAM" id="Phobius"/>
    </source>
</evidence>
<evidence type="ECO:0000313" key="2">
    <source>
        <dbReference type="EMBL" id="QGH32594.1"/>
    </source>
</evidence>
<dbReference type="AlphaFoldDB" id="A0A5Q2TD26"/>
<reference evidence="2 3" key="1">
    <citation type="submission" date="2019-11" db="EMBL/GenBank/DDBJ databases">
        <title>Gracilibacillus salitolerans sp. nov., a moderate halophile isolated from a saline soil in northwest China.</title>
        <authorList>
            <person name="Gan L."/>
        </authorList>
    </citation>
    <scope>NUCLEOTIDE SEQUENCE [LARGE SCALE GENOMIC DNA]</scope>
    <source>
        <strain evidence="2 3">SCU50</strain>
    </source>
</reference>
<keyword evidence="3" id="KW-1185">Reference proteome</keyword>
<accession>A0A5Q2TD26</accession>
<dbReference type="KEGG" id="grc:GI584_00170"/>
<name>A0A5Q2TD26_9BACI</name>
<evidence type="ECO:0000313" key="3">
    <source>
        <dbReference type="Proteomes" id="UP000339690"/>
    </source>
</evidence>
<dbReference type="EMBL" id="CP045915">
    <property type="protein sequence ID" value="QGH32594.1"/>
    <property type="molecule type" value="Genomic_DNA"/>
</dbReference>
<keyword evidence="1" id="KW-1133">Transmembrane helix</keyword>
<dbReference type="Proteomes" id="UP000339690">
    <property type="component" value="Chromosome"/>
</dbReference>
<feature type="transmembrane region" description="Helical" evidence="1">
    <location>
        <begin position="29"/>
        <end position="47"/>
    </location>
</feature>
<organism evidence="2 3">
    <name type="scientific">Gracilibacillus salitolerans</name>
    <dbReference type="NCBI Taxonomy" id="2663022"/>
    <lineage>
        <taxon>Bacteria</taxon>
        <taxon>Bacillati</taxon>
        <taxon>Bacillota</taxon>
        <taxon>Bacilli</taxon>
        <taxon>Bacillales</taxon>
        <taxon>Bacillaceae</taxon>
        <taxon>Gracilibacillus</taxon>
    </lineage>
</organism>
<protein>
    <submittedName>
        <fullName evidence="2">Uncharacterized protein</fullName>
    </submittedName>
</protein>
<proteinExistence type="predicted"/>
<dbReference type="RefSeq" id="WP_153789868.1">
    <property type="nucleotide sequence ID" value="NZ_CP045915.1"/>
</dbReference>
<sequence length="64" mass="6671">MEETTPTGIDWSGLSLPFDVGDLISSGNGLLGMIGGFVLLALAFVFVPKVITLIRQSFSAAKGN</sequence>
<gene>
    <name evidence="2" type="ORF">GI584_00170</name>
</gene>
<keyword evidence="1" id="KW-0812">Transmembrane</keyword>
<keyword evidence="1" id="KW-0472">Membrane</keyword>